<evidence type="ECO:0000313" key="2">
    <source>
        <dbReference type="EMBL" id="GEA62116.1"/>
    </source>
</evidence>
<dbReference type="Proteomes" id="UP000318242">
    <property type="component" value="Unassembled WGS sequence"/>
</dbReference>
<dbReference type="SUPFAM" id="SSF51338">
    <property type="entry name" value="Composite domain of metallo-dependent hydrolases"/>
    <property type="match status" value="1"/>
</dbReference>
<dbReference type="AlphaFoldDB" id="A0A4Y3IS10"/>
<dbReference type="InterPro" id="IPR050378">
    <property type="entry name" value="Metallo-dep_Hydrolases_sf"/>
</dbReference>
<dbReference type="GO" id="GO:0016810">
    <property type="term" value="F:hydrolase activity, acting on carbon-nitrogen (but not peptide) bonds"/>
    <property type="evidence" value="ECO:0007669"/>
    <property type="project" value="InterPro"/>
</dbReference>
<evidence type="ECO:0000256" key="1">
    <source>
        <dbReference type="SAM" id="SignalP"/>
    </source>
</evidence>
<feature type="signal peptide" evidence="1">
    <location>
        <begin position="1"/>
        <end position="26"/>
    </location>
</feature>
<name>A0A4Y3IS10_9VIBR</name>
<protein>
    <submittedName>
        <fullName evidence="2">D-glutamate deacylase</fullName>
    </submittedName>
</protein>
<sequence>MKSFKNPSIRTLIAVTLSLSSAGVLASDYDLIIENGRVMDPETMLDAVLNVGIKDGRIAIITADKLTGEKVIDASNHVVAPGFIDTHFHSLDGLSIKLAAMDGVTTGMDLEIGATRVAEWYDAKAGAWPLNYGTGISQEAARLEVLDPEVKIDRAYDAPDILSKLRTEAAKDGVSGWSDTKANTEQMNQILSILDQGFKEGAINLASTTAYMRNGLTSFEMYESQKVAANWGRFTASHTRYHGNPVDPEGQLGFDEVFANAVALNAGLLMLHNNEFGWWEVEDKLKKAREQGMNMWSEYYPYDAASTAIGSSFLIPESVEGMFGYKYEDIMYDPQQDKYLTKEEYQEMAAKDPGHLVVIFSPPRKDWLKYFLKIPHMTVAADSIYSGLGVDSWDVDPSEYKGHPRTAGTRGKVFAMAREEGVPLMFTLAQMAYWPAKHLGDAGLESMQERGRMQEGMVADITIFDPENVKDNAIYKAGEQGKPTSGISYVIVNGQKVVDNGEFKKVWAGQPIRYTPEDKGRFKGIDKASYLQNITVPAFTATQSGADGNPTFKQK</sequence>
<accession>A0A4Y3IS10</accession>
<organism evidence="2 3">
    <name type="scientific">Vibrio comitans NBRC 102076</name>
    <dbReference type="NCBI Taxonomy" id="1219078"/>
    <lineage>
        <taxon>Bacteria</taxon>
        <taxon>Pseudomonadati</taxon>
        <taxon>Pseudomonadota</taxon>
        <taxon>Gammaproteobacteria</taxon>
        <taxon>Vibrionales</taxon>
        <taxon>Vibrionaceae</taxon>
        <taxon>Vibrio</taxon>
    </lineage>
</organism>
<dbReference type="Gene3D" id="2.30.40.10">
    <property type="entry name" value="Urease, subunit C, domain 1"/>
    <property type="match status" value="1"/>
</dbReference>
<dbReference type="PANTHER" id="PTHR11647:SF1">
    <property type="entry name" value="COLLAPSIN RESPONSE MEDIATOR PROTEIN"/>
    <property type="match status" value="1"/>
</dbReference>
<proteinExistence type="predicted"/>
<dbReference type="EMBL" id="BJLH01000016">
    <property type="protein sequence ID" value="GEA62116.1"/>
    <property type="molecule type" value="Genomic_DNA"/>
</dbReference>
<gene>
    <name evidence="2" type="ORF">VCO01S_33090</name>
</gene>
<feature type="chain" id="PRO_5021241149" evidence="1">
    <location>
        <begin position="27"/>
        <end position="555"/>
    </location>
</feature>
<dbReference type="SUPFAM" id="SSF51556">
    <property type="entry name" value="Metallo-dependent hydrolases"/>
    <property type="match status" value="1"/>
</dbReference>
<reference evidence="2 3" key="1">
    <citation type="submission" date="2019-06" db="EMBL/GenBank/DDBJ databases">
        <title>Whole genome shotgun sequence of Vibrio comitans NBRC 102076.</title>
        <authorList>
            <person name="Hosoyama A."/>
            <person name="Uohara A."/>
            <person name="Ohji S."/>
            <person name="Ichikawa N."/>
        </authorList>
    </citation>
    <scope>NUCLEOTIDE SEQUENCE [LARGE SCALE GENOMIC DNA]</scope>
    <source>
        <strain evidence="2 3">NBRC 102076</strain>
    </source>
</reference>
<dbReference type="Gene3D" id="3.20.20.140">
    <property type="entry name" value="Metal-dependent hydrolases"/>
    <property type="match status" value="1"/>
</dbReference>
<evidence type="ECO:0000313" key="3">
    <source>
        <dbReference type="Proteomes" id="UP000318242"/>
    </source>
</evidence>
<dbReference type="InterPro" id="IPR032466">
    <property type="entry name" value="Metal_Hydrolase"/>
</dbReference>
<dbReference type="NCBIfam" id="NF006560">
    <property type="entry name" value="PRK09061.1"/>
    <property type="match status" value="1"/>
</dbReference>
<dbReference type="PANTHER" id="PTHR11647">
    <property type="entry name" value="HYDRANTOINASE/DIHYDROPYRIMIDINASE FAMILY MEMBER"/>
    <property type="match status" value="1"/>
</dbReference>
<comment type="caution">
    <text evidence="2">The sequence shown here is derived from an EMBL/GenBank/DDBJ whole genome shotgun (WGS) entry which is preliminary data.</text>
</comment>
<dbReference type="InterPro" id="IPR011059">
    <property type="entry name" value="Metal-dep_hydrolase_composite"/>
</dbReference>
<keyword evidence="3" id="KW-1185">Reference proteome</keyword>
<dbReference type="OrthoDB" id="9766983at2"/>
<dbReference type="RefSeq" id="WP_141272628.1">
    <property type="nucleotide sequence ID" value="NZ_BJLH01000016.1"/>
</dbReference>
<keyword evidence="1" id="KW-0732">Signal</keyword>